<keyword evidence="14" id="KW-1185">Reference proteome</keyword>
<dbReference type="PANTHER" id="PTHR20863">
    <property type="entry name" value="ACYL CARRIER PROTEIN"/>
    <property type="match status" value="1"/>
</dbReference>
<dbReference type="UniPathway" id="UPA00094"/>
<dbReference type="GO" id="GO:0016020">
    <property type="term" value="C:membrane"/>
    <property type="evidence" value="ECO:0007669"/>
    <property type="project" value="GOC"/>
</dbReference>
<evidence type="ECO:0000256" key="4">
    <source>
        <dbReference type="ARBA" id="ARBA00022553"/>
    </source>
</evidence>
<dbReference type="Pfam" id="PF00550">
    <property type="entry name" value="PP-binding"/>
    <property type="match status" value="1"/>
</dbReference>
<evidence type="ECO:0000259" key="12">
    <source>
        <dbReference type="PROSITE" id="PS50075"/>
    </source>
</evidence>
<comment type="subcellular location">
    <subcellularLocation>
        <location evidence="8">Cytoplasm</location>
    </subcellularLocation>
</comment>
<evidence type="ECO:0000256" key="8">
    <source>
        <dbReference type="HAMAP-Rule" id="MF_01217"/>
    </source>
</evidence>
<keyword evidence="2 8" id="KW-0596">Phosphopantetheine</keyword>
<evidence type="ECO:0000256" key="11">
    <source>
        <dbReference type="SAM" id="MobiDB-lite"/>
    </source>
</evidence>
<proteinExistence type="inferred from homology"/>
<accession>F7YX76</accession>
<dbReference type="HAMAP" id="MF_01217">
    <property type="entry name" value="Acyl_carrier"/>
    <property type="match status" value="1"/>
</dbReference>
<dbReference type="AlphaFoldDB" id="F7YX76"/>
<dbReference type="InterPro" id="IPR006162">
    <property type="entry name" value="Ppantetheine_attach_site"/>
</dbReference>
<dbReference type="NCBIfam" id="TIGR00517">
    <property type="entry name" value="acyl_carrier"/>
    <property type="match status" value="1"/>
</dbReference>
<dbReference type="GO" id="GO:0000035">
    <property type="term" value="F:acyl binding"/>
    <property type="evidence" value="ECO:0007669"/>
    <property type="project" value="TreeGrafter"/>
</dbReference>
<comment type="pathway">
    <text evidence="8 10">Lipid metabolism; fatty acid biosynthesis.</text>
</comment>
<dbReference type="OrthoDB" id="49637at2"/>
<dbReference type="NCBIfam" id="NF002148">
    <property type="entry name" value="PRK00982.1-2"/>
    <property type="match status" value="1"/>
</dbReference>
<dbReference type="InterPro" id="IPR036736">
    <property type="entry name" value="ACP-like_sf"/>
</dbReference>
<comment type="function">
    <text evidence="1 8 10">Carrier of the growing fatty acid chain in fatty acid biosynthesis.</text>
</comment>
<evidence type="ECO:0000256" key="5">
    <source>
        <dbReference type="ARBA" id="ARBA00022832"/>
    </source>
</evidence>
<evidence type="ECO:0000313" key="13">
    <source>
        <dbReference type="EMBL" id="AEH51140.1"/>
    </source>
</evidence>
<dbReference type="GO" id="GO:0000036">
    <property type="term" value="F:acyl carrier activity"/>
    <property type="evidence" value="ECO:0007669"/>
    <property type="project" value="UniProtKB-UniRule"/>
</dbReference>
<dbReference type="NCBIfam" id="NF002150">
    <property type="entry name" value="PRK00982.1-4"/>
    <property type="match status" value="1"/>
</dbReference>
<feature type="compositionally biased region" description="Acidic residues" evidence="11">
    <location>
        <begin position="82"/>
        <end position="121"/>
    </location>
</feature>
<dbReference type="EMBL" id="CP002351">
    <property type="protein sequence ID" value="AEH51140.1"/>
    <property type="molecule type" value="Genomic_DNA"/>
</dbReference>
<evidence type="ECO:0000256" key="7">
    <source>
        <dbReference type="ARBA" id="ARBA00023160"/>
    </source>
</evidence>
<dbReference type="InterPro" id="IPR003231">
    <property type="entry name" value="ACP"/>
</dbReference>
<dbReference type="GO" id="GO:0009245">
    <property type="term" value="P:lipid A biosynthetic process"/>
    <property type="evidence" value="ECO:0007669"/>
    <property type="project" value="TreeGrafter"/>
</dbReference>
<dbReference type="GO" id="GO:0005829">
    <property type="term" value="C:cytosol"/>
    <property type="evidence" value="ECO:0007669"/>
    <property type="project" value="TreeGrafter"/>
</dbReference>
<feature type="modified residue" description="O-(pantetheine 4'-phosphoryl)serine" evidence="8">
    <location>
        <position position="39"/>
    </location>
</feature>
<dbReference type="GO" id="GO:0031177">
    <property type="term" value="F:phosphopantetheine binding"/>
    <property type="evidence" value="ECO:0007669"/>
    <property type="project" value="InterPro"/>
</dbReference>
<evidence type="ECO:0000256" key="2">
    <source>
        <dbReference type="ARBA" id="ARBA00022450"/>
    </source>
</evidence>
<dbReference type="SUPFAM" id="SSF47336">
    <property type="entry name" value="ACP-like"/>
    <property type="match status" value="1"/>
</dbReference>
<dbReference type="Proteomes" id="UP000006804">
    <property type="component" value="Chromosome"/>
</dbReference>
<evidence type="ECO:0000256" key="9">
    <source>
        <dbReference type="NCBIfam" id="TIGR00517"/>
    </source>
</evidence>
<evidence type="ECO:0000313" key="14">
    <source>
        <dbReference type="Proteomes" id="UP000006804"/>
    </source>
</evidence>
<keyword evidence="5 8" id="KW-0276">Fatty acid metabolism</keyword>
<feature type="domain" description="Carrier" evidence="12">
    <location>
        <begin position="4"/>
        <end position="79"/>
    </location>
</feature>
<comment type="similarity">
    <text evidence="8">Belongs to the acyl carrier protein (ACP) family.</text>
</comment>
<keyword evidence="3 8" id="KW-0444">Lipid biosynthesis</keyword>
<keyword evidence="6 8" id="KW-0443">Lipid metabolism</keyword>
<dbReference type="KEGG" id="tta:Theth_1060"/>
<name>F7YX76_9THEM</name>
<protein>
    <recommendedName>
        <fullName evidence="8 9">Acyl carrier protein</fullName>
        <shortName evidence="8">ACP</shortName>
    </recommendedName>
</protein>
<dbReference type="Gene3D" id="1.10.1200.10">
    <property type="entry name" value="ACP-like"/>
    <property type="match status" value="1"/>
</dbReference>
<evidence type="ECO:0000256" key="6">
    <source>
        <dbReference type="ARBA" id="ARBA00023098"/>
    </source>
</evidence>
<dbReference type="PANTHER" id="PTHR20863:SF76">
    <property type="entry name" value="CARRIER DOMAIN-CONTAINING PROTEIN"/>
    <property type="match status" value="1"/>
</dbReference>
<organism evidence="13 14">
    <name type="scientific">Pseudothermotoga thermarum DSM 5069</name>
    <dbReference type="NCBI Taxonomy" id="688269"/>
    <lineage>
        <taxon>Bacteria</taxon>
        <taxon>Thermotogati</taxon>
        <taxon>Thermotogota</taxon>
        <taxon>Thermotogae</taxon>
        <taxon>Thermotogales</taxon>
        <taxon>Thermotogaceae</taxon>
        <taxon>Pseudothermotoga</taxon>
    </lineage>
</organism>
<gene>
    <name evidence="8" type="primary">acpP</name>
    <name evidence="13" type="ORF">Theth_1060</name>
</gene>
<dbReference type="PROSITE" id="PS00012">
    <property type="entry name" value="PHOSPHOPANTETHEINE"/>
    <property type="match status" value="1"/>
</dbReference>
<keyword evidence="7 8" id="KW-0275">Fatty acid biosynthesis</keyword>
<dbReference type="SMART" id="SM00823">
    <property type="entry name" value="PKS_PP"/>
    <property type="match status" value="1"/>
</dbReference>
<dbReference type="HOGENOM" id="CLU_2036031_0_0_0"/>
<dbReference type="PATRIC" id="fig|688269.3.peg.1088"/>
<evidence type="ECO:0000256" key="10">
    <source>
        <dbReference type="RuleBase" id="RU003545"/>
    </source>
</evidence>
<keyword evidence="4 8" id="KW-0597">Phosphoprotein</keyword>
<feature type="region of interest" description="Disordered" evidence="11">
    <location>
        <begin position="79"/>
        <end position="121"/>
    </location>
</feature>
<dbReference type="eggNOG" id="COG0236">
    <property type="taxonomic scope" value="Bacteria"/>
</dbReference>
<evidence type="ECO:0000256" key="1">
    <source>
        <dbReference type="ARBA" id="ARBA00003180"/>
    </source>
</evidence>
<evidence type="ECO:0000256" key="3">
    <source>
        <dbReference type="ARBA" id="ARBA00022516"/>
    </source>
</evidence>
<dbReference type="SMR" id="F7YX76"/>
<comment type="PTM">
    <text evidence="10">4'-phosphopantetheine is transferred from CoA to a specific serine of apo-ACP by acpS.</text>
</comment>
<dbReference type="InterPro" id="IPR020806">
    <property type="entry name" value="PKS_PP-bd"/>
</dbReference>
<dbReference type="PROSITE" id="PS50075">
    <property type="entry name" value="CARRIER"/>
    <property type="match status" value="1"/>
</dbReference>
<keyword evidence="8" id="KW-0963">Cytoplasm</keyword>
<comment type="PTM">
    <text evidence="8">4'-phosphopantetheine is transferred from CoA to a specific serine of apo-ACP by AcpS. This modification is essential for activity because fatty acids are bound in thioester linkage to the sulfhydryl of the prosthetic group.</text>
</comment>
<dbReference type="STRING" id="688269.Theth_1060"/>
<dbReference type="InterPro" id="IPR009081">
    <property type="entry name" value="PP-bd_ACP"/>
</dbReference>
<reference evidence="13 14" key="1">
    <citation type="submission" date="2010-11" db="EMBL/GenBank/DDBJ databases">
        <title>The complete genome of Thermotoga thermarum DSM 5069.</title>
        <authorList>
            <consortium name="US DOE Joint Genome Institute (JGI-PGF)"/>
            <person name="Lucas S."/>
            <person name="Copeland A."/>
            <person name="Lapidus A."/>
            <person name="Bruce D."/>
            <person name="Goodwin L."/>
            <person name="Pitluck S."/>
            <person name="Kyrpides N."/>
            <person name="Mavromatis K."/>
            <person name="Ivanova N."/>
            <person name="Zeytun A."/>
            <person name="Brettin T."/>
            <person name="Detter J.C."/>
            <person name="Tapia R."/>
            <person name="Han C."/>
            <person name="Land M."/>
            <person name="Hauser L."/>
            <person name="Markowitz V."/>
            <person name="Cheng J.-F."/>
            <person name="Hugenholtz P."/>
            <person name="Woyke T."/>
            <person name="Wu D."/>
            <person name="Spring S."/>
            <person name="Schroeder M."/>
            <person name="Brambilla E."/>
            <person name="Klenk H.-P."/>
            <person name="Eisen J.A."/>
        </authorList>
    </citation>
    <scope>NUCLEOTIDE SEQUENCE [LARGE SCALE GENOMIC DNA]</scope>
    <source>
        <strain evidence="13 14">DSM 5069</strain>
    </source>
</reference>
<sequence>MDKETVIRRVKELVAEKLGIDVDDVVEDADLVDDLGADSLDLVDLAMAIEDEFGVTIPDENLEKIRTVGDIIENLLSQLEVAETEETEEEEEIEEEEEFEYEDEDEFEYDEDEDYDEEEEF</sequence>